<name>A0A2I0A9I0_9ASPA</name>
<reference evidence="1 2" key="1">
    <citation type="journal article" date="2017" name="Nature">
        <title>The Apostasia genome and the evolution of orchids.</title>
        <authorList>
            <person name="Zhang G.Q."/>
            <person name="Liu K.W."/>
            <person name="Li Z."/>
            <person name="Lohaus R."/>
            <person name="Hsiao Y.Y."/>
            <person name="Niu S.C."/>
            <person name="Wang J.Y."/>
            <person name="Lin Y.C."/>
            <person name="Xu Q."/>
            <person name="Chen L.J."/>
            <person name="Yoshida K."/>
            <person name="Fujiwara S."/>
            <person name="Wang Z.W."/>
            <person name="Zhang Y.Q."/>
            <person name="Mitsuda N."/>
            <person name="Wang M."/>
            <person name="Liu G.H."/>
            <person name="Pecoraro L."/>
            <person name="Huang H.X."/>
            <person name="Xiao X.J."/>
            <person name="Lin M."/>
            <person name="Wu X.Y."/>
            <person name="Wu W.L."/>
            <person name="Chen Y.Y."/>
            <person name="Chang S.B."/>
            <person name="Sakamoto S."/>
            <person name="Ohme-Takagi M."/>
            <person name="Yagi M."/>
            <person name="Zeng S.J."/>
            <person name="Shen C.Y."/>
            <person name="Yeh C.M."/>
            <person name="Luo Y.B."/>
            <person name="Tsai W.C."/>
            <person name="Van de Peer Y."/>
            <person name="Liu Z.J."/>
        </authorList>
    </citation>
    <scope>NUCLEOTIDE SEQUENCE [LARGE SCALE GENOMIC DNA]</scope>
    <source>
        <strain evidence="2">cv. Shenzhen</strain>
        <tissue evidence="1">Stem</tissue>
    </source>
</reference>
<accession>A0A2I0A9I0</accession>
<evidence type="ECO:0000313" key="2">
    <source>
        <dbReference type="Proteomes" id="UP000236161"/>
    </source>
</evidence>
<dbReference type="EMBL" id="KZ452008">
    <property type="protein sequence ID" value="PKA52197.1"/>
    <property type="molecule type" value="Genomic_DNA"/>
</dbReference>
<organism evidence="1 2">
    <name type="scientific">Apostasia shenzhenica</name>
    <dbReference type="NCBI Taxonomy" id="1088818"/>
    <lineage>
        <taxon>Eukaryota</taxon>
        <taxon>Viridiplantae</taxon>
        <taxon>Streptophyta</taxon>
        <taxon>Embryophyta</taxon>
        <taxon>Tracheophyta</taxon>
        <taxon>Spermatophyta</taxon>
        <taxon>Magnoliopsida</taxon>
        <taxon>Liliopsida</taxon>
        <taxon>Asparagales</taxon>
        <taxon>Orchidaceae</taxon>
        <taxon>Apostasioideae</taxon>
        <taxon>Apostasia</taxon>
    </lineage>
</organism>
<proteinExistence type="predicted"/>
<dbReference type="AlphaFoldDB" id="A0A2I0A9I0"/>
<keyword evidence="2" id="KW-1185">Reference proteome</keyword>
<evidence type="ECO:0000313" key="1">
    <source>
        <dbReference type="EMBL" id="PKA52197.1"/>
    </source>
</evidence>
<sequence length="153" mass="17937">MIRLTDANRKFYPFARWEPPARRFLLVLMVLERDTWPQTTSLRFPRRQCSTFALSQLDRPVAVHRFTVVGSDGESPRVLQSSCRLGRARGETAKLRSAPARRLPDSVRRTLRRDAKRFCLQKGPRKHRNYKTTPRIYLFFSTWTADVAVRTCL</sequence>
<protein>
    <submittedName>
        <fullName evidence="1">Uncharacterized protein</fullName>
    </submittedName>
</protein>
<dbReference type="Proteomes" id="UP000236161">
    <property type="component" value="Unassembled WGS sequence"/>
</dbReference>
<gene>
    <name evidence="1" type="ORF">AXF42_Ash010093</name>
</gene>